<keyword evidence="4" id="KW-0564">Palmitate</keyword>
<dbReference type="SUPFAM" id="SSF53850">
    <property type="entry name" value="Periplasmic binding protein-like II"/>
    <property type="match status" value="1"/>
</dbReference>
<evidence type="ECO:0000256" key="7">
    <source>
        <dbReference type="PIRSR" id="PIRSR002854-1"/>
    </source>
</evidence>
<keyword evidence="5 6" id="KW-0449">Lipoprotein</keyword>
<keyword evidence="2 8" id="KW-0732">Signal</keyword>
<evidence type="ECO:0000313" key="9">
    <source>
        <dbReference type="EMBL" id="GGI13260.1"/>
    </source>
</evidence>
<evidence type="ECO:0000256" key="4">
    <source>
        <dbReference type="ARBA" id="ARBA00023139"/>
    </source>
</evidence>
<dbReference type="Proteomes" id="UP000619536">
    <property type="component" value="Unassembled WGS sequence"/>
</dbReference>
<proteinExistence type="inferred from homology"/>
<keyword evidence="10" id="KW-1185">Reference proteome</keyword>
<dbReference type="CDD" id="cd13597">
    <property type="entry name" value="PBP2_lipoprotein_Tp32"/>
    <property type="match status" value="1"/>
</dbReference>
<feature type="lipid moiety-binding region" description="S-diacylglycerol cysteine" evidence="7">
    <location>
        <position position="24"/>
    </location>
</feature>
<protein>
    <recommendedName>
        <fullName evidence="6">Lipoprotein</fullName>
    </recommendedName>
</protein>
<dbReference type="Gene3D" id="3.40.190.10">
    <property type="entry name" value="Periplasmic binding protein-like II"/>
    <property type="match status" value="2"/>
</dbReference>
<dbReference type="RefSeq" id="WP_188354653.1">
    <property type="nucleotide sequence ID" value="NZ_BMDH01000001.1"/>
</dbReference>
<gene>
    <name evidence="9" type="ORF">GCM10007377_05070</name>
</gene>
<reference evidence="9" key="2">
    <citation type="submission" date="2020-09" db="EMBL/GenBank/DDBJ databases">
        <authorList>
            <person name="Sun Q."/>
            <person name="Sedlacek I."/>
        </authorList>
    </citation>
    <scope>NUCLEOTIDE SEQUENCE</scope>
    <source>
        <strain evidence="9">CCM 8606</strain>
    </source>
</reference>
<feature type="signal peptide" evidence="8">
    <location>
        <begin position="1"/>
        <end position="22"/>
    </location>
</feature>
<dbReference type="PIRSF" id="PIRSF002854">
    <property type="entry name" value="MetQ"/>
    <property type="match status" value="1"/>
</dbReference>
<reference evidence="9" key="1">
    <citation type="journal article" date="2014" name="Int. J. Syst. Evol. Microbiol.">
        <title>Complete genome sequence of Corynebacterium casei LMG S-19264T (=DSM 44701T), isolated from a smear-ripened cheese.</title>
        <authorList>
            <consortium name="US DOE Joint Genome Institute (JGI-PGF)"/>
            <person name="Walter F."/>
            <person name="Albersmeier A."/>
            <person name="Kalinowski J."/>
            <person name="Ruckert C."/>
        </authorList>
    </citation>
    <scope>NUCLEOTIDE SEQUENCE</scope>
    <source>
        <strain evidence="9">CCM 8606</strain>
    </source>
</reference>
<sequence length="276" mass="29510">MNKKLISLTAAAVAVFSVLGLAGCGSSTSASDSKTIVVAATPTPHAEILNDVVKQELKKDGYTLEVKELTDYVQPNTLTEEGEVDANYFQHKPYLDDFNKEHGTHIASVAAVHFEPFGLYPGKTKDLKSLADGAVVAVPNDATNEARALLLLQDAGLIKLKDPKNIASTTKDITDNPKHLEFKELEAAVVPTVLQDVDIAALNGNYALQAKFDPSKDALFSEKSDGIAAKTYANIVAVKEGNENSEKTKALVKAITSDAVRDYITKTYSGAVVAVF</sequence>
<dbReference type="GO" id="GO:0016020">
    <property type="term" value="C:membrane"/>
    <property type="evidence" value="ECO:0007669"/>
    <property type="project" value="UniProtKB-SubCell"/>
</dbReference>
<evidence type="ECO:0000256" key="8">
    <source>
        <dbReference type="SAM" id="SignalP"/>
    </source>
</evidence>
<evidence type="ECO:0000256" key="5">
    <source>
        <dbReference type="ARBA" id="ARBA00023288"/>
    </source>
</evidence>
<dbReference type="PROSITE" id="PS51257">
    <property type="entry name" value="PROKAR_LIPOPROTEIN"/>
    <property type="match status" value="1"/>
</dbReference>
<evidence type="ECO:0000256" key="6">
    <source>
        <dbReference type="PIRNR" id="PIRNR002854"/>
    </source>
</evidence>
<feature type="chain" id="PRO_5039430836" description="Lipoprotein" evidence="8">
    <location>
        <begin position="23"/>
        <end position="276"/>
    </location>
</feature>
<keyword evidence="3" id="KW-0472">Membrane</keyword>
<dbReference type="EMBL" id="BMDH01000001">
    <property type="protein sequence ID" value="GGI13260.1"/>
    <property type="molecule type" value="Genomic_DNA"/>
</dbReference>
<comment type="caution">
    <text evidence="9">The sequence shown here is derived from an EMBL/GenBank/DDBJ whole genome shotgun (WGS) entry which is preliminary data.</text>
</comment>
<dbReference type="PANTHER" id="PTHR30429">
    <property type="entry name" value="D-METHIONINE-BINDING LIPOPROTEIN METQ"/>
    <property type="match status" value="1"/>
</dbReference>
<evidence type="ECO:0000256" key="2">
    <source>
        <dbReference type="ARBA" id="ARBA00022729"/>
    </source>
</evidence>
<evidence type="ECO:0000256" key="3">
    <source>
        <dbReference type="ARBA" id="ARBA00023136"/>
    </source>
</evidence>
<name>A0A8J3AI41_9BIFI</name>
<evidence type="ECO:0000313" key="10">
    <source>
        <dbReference type="Proteomes" id="UP000619536"/>
    </source>
</evidence>
<comment type="similarity">
    <text evidence="6">Belongs to the nlpA lipoprotein family.</text>
</comment>
<dbReference type="InterPro" id="IPR004872">
    <property type="entry name" value="Lipoprotein_NlpA"/>
</dbReference>
<evidence type="ECO:0000256" key="1">
    <source>
        <dbReference type="ARBA" id="ARBA00004635"/>
    </source>
</evidence>
<dbReference type="AlphaFoldDB" id="A0A8J3AI41"/>
<organism evidence="9 10">
    <name type="scientific">Galliscardovia ingluviei</name>
    <dbReference type="NCBI Taxonomy" id="1769422"/>
    <lineage>
        <taxon>Bacteria</taxon>
        <taxon>Bacillati</taxon>
        <taxon>Actinomycetota</taxon>
        <taxon>Actinomycetes</taxon>
        <taxon>Bifidobacteriales</taxon>
        <taxon>Bifidobacteriaceae</taxon>
        <taxon>Galliscardovia</taxon>
    </lineage>
</organism>
<comment type="subcellular location">
    <subcellularLocation>
        <location evidence="1">Membrane</location>
        <topology evidence="1">Lipid-anchor</topology>
    </subcellularLocation>
</comment>
<accession>A0A8J3AI41</accession>
<dbReference type="Pfam" id="PF03180">
    <property type="entry name" value="Lipoprotein_9"/>
    <property type="match status" value="1"/>
</dbReference>
<dbReference type="PANTHER" id="PTHR30429:SF0">
    <property type="entry name" value="METHIONINE-BINDING LIPOPROTEIN METQ"/>
    <property type="match status" value="1"/>
</dbReference>